<evidence type="ECO:0000256" key="6">
    <source>
        <dbReference type="SAM" id="Phobius"/>
    </source>
</evidence>
<dbReference type="GO" id="GO:0022857">
    <property type="term" value="F:transmembrane transporter activity"/>
    <property type="evidence" value="ECO:0007669"/>
    <property type="project" value="InterPro"/>
</dbReference>
<proteinExistence type="predicted"/>
<feature type="transmembrane region" description="Helical" evidence="6">
    <location>
        <begin position="388"/>
        <end position="406"/>
    </location>
</feature>
<feature type="transmembrane region" description="Helical" evidence="6">
    <location>
        <begin position="119"/>
        <end position="143"/>
    </location>
</feature>
<protein>
    <submittedName>
        <fullName evidence="7">AmpG family muropeptide MFS transporter</fullName>
    </submittedName>
</protein>
<feature type="transmembrane region" description="Helical" evidence="6">
    <location>
        <begin position="94"/>
        <end position="113"/>
    </location>
</feature>
<dbReference type="AlphaFoldDB" id="A0AAI9SDV6"/>
<keyword evidence="3 6" id="KW-0812">Transmembrane</keyword>
<name>A0AAI9SDV6_9BURK</name>
<feature type="transmembrane region" description="Helical" evidence="6">
    <location>
        <begin position="195"/>
        <end position="214"/>
    </location>
</feature>
<comment type="subcellular location">
    <subcellularLocation>
        <location evidence="1">Membrane</location>
        <topology evidence="1">Multi-pass membrane protein</topology>
    </subcellularLocation>
</comment>
<accession>A0AAI9SDV6</accession>
<keyword evidence="5 6" id="KW-0472">Membrane</keyword>
<gene>
    <name evidence="7" type="ORF">GBM96_01655</name>
</gene>
<feature type="transmembrane region" description="Helical" evidence="6">
    <location>
        <begin position="418"/>
        <end position="437"/>
    </location>
</feature>
<evidence type="ECO:0000256" key="5">
    <source>
        <dbReference type="ARBA" id="ARBA00023136"/>
    </source>
</evidence>
<dbReference type="PANTHER" id="PTHR12778:SF10">
    <property type="entry name" value="MAJOR FACILITATOR SUPERFAMILY DOMAIN-CONTAINING PROTEIN 3"/>
    <property type="match status" value="1"/>
</dbReference>
<evidence type="ECO:0000256" key="1">
    <source>
        <dbReference type="ARBA" id="ARBA00004141"/>
    </source>
</evidence>
<organism evidence="7 8">
    <name type="scientific">Sutterella seckii</name>
    <dbReference type="NCBI Taxonomy" id="1944635"/>
    <lineage>
        <taxon>Bacteria</taxon>
        <taxon>Pseudomonadati</taxon>
        <taxon>Pseudomonadota</taxon>
        <taxon>Betaproteobacteria</taxon>
        <taxon>Burkholderiales</taxon>
        <taxon>Sutterellaceae</taxon>
        <taxon>Sutterella</taxon>
    </lineage>
</organism>
<evidence type="ECO:0000256" key="3">
    <source>
        <dbReference type="ARBA" id="ARBA00022692"/>
    </source>
</evidence>
<dbReference type="Gene3D" id="1.20.1250.20">
    <property type="entry name" value="MFS general substrate transporter like domains"/>
    <property type="match status" value="2"/>
</dbReference>
<feature type="transmembrane region" description="Helical" evidence="6">
    <location>
        <begin position="325"/>
        <end position="346"/>
    </location>
</feature>
<evidence type="ECO:0000313" key="8">
    <source>
        <dbReference type="Proteomes" id="UP000469462"/>
    </source>
</evidence>
<dbReference type="PANTHER" id="PTHR12778">
    <property type="entry name" value="SOLUTE CARRIER FAMILY 33 ACETYL-COA TRANSPORTER -RELATED"/>
    <property type="match status" value="1"/>
</dbReference>
<evidence type="ECO:0000256" key="2">
    <source>
        <dbReference type="ARBA" id="ARBA00022448"/>
    </source>
</evidence>
<dbReference type="Proteomes" id="UP000469462">
    <property type="component" value="Unassembled WGS sequence"/>
</dbReference>
<dbReference type="GO" id="GO:0016020">
    <property type="term" value="C:membrane"/>
    <property type="evidence" value="ECO:0007669"/>
    <property type="project" value="UniProtKB-SubCell"/>
</dbReference>
<dbReference type="SUPFAM" id="SSF103473">
    <property type="entry name" value="MFS general substrate transporter"/>
    <property type="match status" value="1"/>
</dbReference>
<feature type="transmembrane region" description="Helical" evidence="6">
    <location>
        <begin position="352"/>
        <end position="376"/>
    </location>
</feature>
<dbReference type="RefSeq" id="WP_139688299.1">
    <property type="nucleotide sequence ID" value="NZ_WEHW01000002.1"/>
</dbReference>
<evidence type="ECO:0000256" key="4">
    <source>
        <dbReference type="ARBA" id="ARBA00022989"/>
    </source>
</evidence>
<keyword evidence="8" id="KW-1185">Reference proteome</keyword>
<dbReference type="InterPro" id="IPR011701">
    <property type="entry name" value="MFS"/>
</dbReference>
<feature type="transmembrane region" description="Helical" evidence="6">
    <location>
        <begin position="300"/>
        <end position="318"/>
    </location>
</feature>
<dbReference type="Pfam" id="PF07690">
    <property type="entry name" value="MFS_1"/>
    <property type="match status" value="1"/>
</dbReference>
<dbReference type="EMBL" id="WEHW01000002">
    <property type="protein sequence ID" value="KAB7652649.1"/>
    <property type="molecule type" value="Genomic_DNA"/>
</dbReference>
<feature type="transmembrane region" description="Helical" evidence="6">
    <location>
        <begin position="164"/>
        <end position="183"/>
    </location>
</feature>
<feature type="transmembrane region" description="Helical" evidence="6">
    <location>
        <begin position="21"/>
        <end position="48"/>
    </location>
</feature>
<dbReference type="InterPro" id="IPR036259">
    <property type="entry name" value="MFS_trans_sf"/>
</dbReference>
<keyword evidence="4 6" id="KW-1133">Transmembrane helix</keyword>
<keyword evidence="2" id="KW-0813">Transport</keyword>
<feature type="transmembrane region" description="Helical" evidence="6">
    <location>
        <begin position="257"/>
        <end position="280"/>
    </location>
</feature>
<comment type="caution">
    <text evidence="7">The sequence shown here is derived from an EMBL/GenBank/DDBJ whole genome shotgun (WGS) entry which is preliminary data.</text>
</comment>
<reference evidence="7 8" key="1">
    <citation type="submission" date="2019-10" db="EMBL/GenBank/DDBJ databases">
        <title>Genome diversity of Sutterella seckii.</title>
        <authorList>
            <person name="Chaplin A.V."/>
            <person name="Sokolova S.R."/>
            <person name="Mosin K.A."/>
            <person name="Ivanova E.L."/>
            <person name="Kochetkova T.O."/>
            <person name="Goltsov A.Y."/>
            <person name="Trofimov D.Y."/>
            <person name="Efimov B.A."/>
        </authorList>
    </citation>
    <scope>NUCLEOTIDE SEQUENCE [LARGE SCALE GENOMIC DNA]</scope>
    <source>
        <strain evidence="7 8">ASD3426</strain>
    </source>
</reference>
<sequence length="448" mass="47717">MACNKASSNKKSGWRVYLEPGSIRMAVFGFSSGLPLLLVIGTLGFWLREAGVDLSTIGFFSWVGLIYGFKWIWAPLVDRMPIPFLSRTLGRRRAWLLAAQVMLACALLGLAFTDPQKTLFVFAGLAMLAAFSSATQDIALDAYRIESAGERKQAAYAAMYQTGYRLGMIWAGAGALAIAAWAGHGASGYMHGAWTVSYGVMAASVLVGMAATLLSPEPQHDSLKEEASPARTHISLLERLKTALAGPFTDFFRRFGWAAFLVLALIATYRISDVVMGVMANPFYQDLGFTKEEVAAVSKVFGVIMTLLGAFAGGAAAMRYGVLPVLLAGAVLSSLTNLLFSVLAGIGANLTFLVATVSADNLAAGLASAAFVAYLSGLTSSRYSATQYALFSSIMLLLPKFLAGFSGMAVEAFGYERFFIGTALMGVPVFVLVWLVMRCAPKSATGKN</sequence>
<feature type="transmembrane region" description="Helical" evidence="6">
    <location>
        <begin position="54"/>
        <end position="73"/>
    </location>
</feature>
<dbReference type="InterPro" id="IPR004752">
    <property type="entry name" value="AmpG_permease/AT-1"/>
</dbReference>
<evidence type="ECO:0000313" key="7">
    <source>
        <dbReference type="EMBL" id="KAB7652649.1"/>
    </source>
</evidence>
<dbReference type="NCBIfam" id="TIGR00901">
    <property type="entry name" value="2A0125"/>
    <property type="match status" value="1"/>
</dbReference>